<dbReference type="Pfam" id="PF10273">
    <property type="entry name" value="WGG"/>
    <property type="match status" value="1"/>
</dbReference>
<dbReference type="GO" id="GO:0006364">
    <property type="term" value="P:rRNA processing"/>
    <property type="evidence" value="ECO:0007669"/>
    <property type="project" value="UniProtKB-KW"/>
</dbReference>
<organism evidence="3">
    <name type="scientific">Brassica oleracea</name>
    <name type="common">Wild cabbage</name>
    <dbReference type="NCBI Taxonomy" id="3712"/>
    <lineage>
        <taxon>Eukaryota</taxon>
        <taxon>Viridiplantae</taxon>
        <taxon>Streptophyta</taxon>
        <taxon>Embryophyta</taxon>
        <taxon>Tracheophyta</taxon>
        <taxon>Spermatophyta</taxon>
        <taxon>Magnoliopsida</taxon>
        <taxon>eudicotyledons</taxon>
        <taxon>Gunneridae</taxon>
        <taxon>Pentapetalae</taxon>
        <taxon>rosids</taxon>
        <taxon>malvids</taxon>
        <taxon>Brassicales</taxon>
        <taxon>Brassicaceae</taxon>
        <taxon>Brassiceae</taxon>
        <taxon>Brassica</taxon>
    </lineage>
</organism>
<sequence length="51" mass="5746">MKAAVDNGWGGRDSHEKANRTLSNVVDYFIHLKGFTFLSGFLNSRPKMLAF</sequence>
<evidence type="ECO:0000313" key="3">
    <source>
        <dbReference type="EMBL" id="VDD39019.1"/>
    </source>
</evidence>
<keyword evidence="2" id="KW-0698">rRNA processing</keyword>
<dbReference type="EMBL" id="LR031876">
    <property type="protein sequence ID" value="VDD39019.1"/>
    <property type="molecule type" value="Genomic_DNA"/>
</dbReference>
<gene>
    <name evidence="3" type="ORF">BOLC7T44579H</name>
</gene>
<proteinExistence type="inferred from homology"/>
<reference evidence="3" key="1">
    <citation type="submission" date="2018-11" db="EMBL/GenBank/DDBJ databases">
        <authorList>
            <consortium name="Genoscope - CEA"/>
            <person name="William W."/>
        </authorList>
    </citation>
    <scope>NUCLEOTIDE SEQUENCE</scope>
</reference>
<evidence type="ECO:0000256" key="1">
    <source>
        <dbReference type="ARBA" id="ARBA00006524"/>
    </source>
</evidence>
<dbReference type="AlphaFoldDB" id="A0A3P6F6Q7"/>
<protein>
    <submittedName>
        <fullName evidence="3">Uncharacterized protein</fullName>
    </submittedName>
</protein>
<accession>A0A3P6F6Q7</accession>
<name>A0A3P6F6Q7_BRAOL</name>
<evidence type="ECO:0000256" key="2">
    <source>
        <dbReference type="ARBA" id="ARBA00022552"/>
    </source>
</evidence>
<comment type="similarity">
    <text evidence="1">Belongs to the TSR2 family.</text>
</comment>
<dbReference type="InterPro" id="IPR019398">
    <property type="entry name" value="Pre-rRNA_process_TSR2"/>
</dbReference>